<dbReference type="InterPro" id="IPR014722">
    <property type="entry name" value="Rib_uL2_dom2"/>
</dbReference>
<proteinExistence type="inferred from homology"/>
<dbReference type="Pfam" id="PF09285">
    <property type="entry name" value="Elong-fact-P_C"/>
    <property type="match status" value="1"/>
</dbReference>
<dbReference type="EMBL" id="UINC01000527">
    <property type="protein sequence ID" value="SUZ56857.1"/>
    <property type="molecule type" value="Genomic_DNA"/>
</dbReference>
<dbReference type="Pfam" id="PF08207">
    <property type="entry name" value="EFP_N"/>
    <property type="match status" value="1"/>
</dbReference>
<dbReference type="SMART" id="SM00841">
    <property type="entry name" value="Elong-fact-P_C"/>
    <property type="match status" value="1"/>
</dbReference>
<dbReference type="InterPro" id="IPR011768">
    <property type="entry name" value="Transl_elongation_fac_P"/>
</dbReference>
<comment type="pathway">
    <text evidence="2">Protein biosynthesis; polypeptide chain elongation.</text>
</comment>
<feature type="domain" description="Elongation factor P C-terminal" evidence="7">
    <location>
        <begin position="131"/>
        <end position="186"/>
    </location>
</feature>
<comment type="subcellular location">
    <subcellularLocation>
        <location evidence="1">Cytoplasm</location>
    </subcellularLocation>
</comment>
<dbReference type="SMART" id="SM01185">
    <property type="entry name" value="EFP"/>
    <property type="match status" value="1"/>
</dbReference>
<dbReference type="InterPro" id="IPR020599">
    <property type="entry name" value="Transl_elong_fac_P/YeiP"/>
</dbReference>
<evidence type="ECO:0000256" key="6">
    <source>
        <dbReference type="ARBA" id="ARBA00022917"/>
    </source>
</evidence>
<evidence type="ECO:0000256" key="4">
    <source>
        <dbReference type="ARBA" id="ARBA00022490"/>
    </source>
</evidence>
<dbReference type="HAMAP" id="MF_00141">
    <property type="entry name" value="EF_P"/>
    <property type="match status" value="1"/>
</dbReference>
<gene>
    <name evidence="9" type="ORF">METZ01_LOCUS9711</name>
</gene>
<feature type="domain" description="Translation elongation factor P/YeiP central" evidence="8">
    <location>
        <begin position="68"/>
        <end position="123"/>
    </location>
</feature>
<dbReference type="SUPFAM" id="SSF50249">
    <property type="entry name" value="Nucleic acid-binding proteins"/>
    <property type="match status" value="2"/>
</dbReference>
<protein>
    <recommendedName>
        <fullName evidence="10">Translation elongation factor P/YeiP central domain-containing protein</fullName>
    </recommendedName>
</protein>
<dbReference type="Gene3D" id="2.40.50.140">
    <property type="entry name" value="Nucleic acid-binding proteins"/>
    <property type="match status" value="2"/>
</dbReference>
<dbReference type="PANTHER" id="PTHR30053">
    <property type="entry name" value="ELONGATION FACTOR P"/>
    <property type="match status" value="1"/>
</dbReference>
<keyword evidence="5" id="KW-0251">Elongation factor</keyword>
<dbReference type="UniPathway" id="UPA00345"/>
<evidence type="ECO:0000259" key="7">
    <source>
        <dbReference type="SMART" id="SM00841"/>
    </source>
</evidence>
<dbReference type="FunFam" id="2.40.50.140:FF:000004">
    <property type="entry name" value="Elongation factor P"/>
    <property type="match status" value="1"/>
</dbReference>
<evidence type="ECO:0000259" key="8">
    <source>
        <dbReference type="SMART" id="SM01185"/>
    </source>
</evidence>
<dbReference type="Gene3D" id="2.30.30.30">
    <property type="match status" value="1"/>
</dbReference>
<dbReference type="FunFam" id="2.40.50.140:FF:000009">
    <property type="entry name" value="Elongation factor P"/>
    <property type="match status" value="1"/>
</dbReference>
<evidence type="ECO:0000256" key="1">
    <source>
        <dbReference type="ARBA" id="ARBA00004496"/>
    </source>
</evidence>
<reference evidence="9" key="1">
    <citation type="submission" date="2018-05" db="EMBL/GenBank/DDBJ databases">
        <authorList>
            <person name="Lanie J.A."/>
            <person name="Ng W.-L."/>
            <person name="Kazmierczak K.M."/>
            <person name="Andrzejewski T.M."/>
            <person name="Davidsen T.M."/>
            <person name="Wayne K.J."/>
            <person name="Tettelin H."/>
            <person name="Glass J.I."/>
            <person name="Rusch D."/>
            <person name="Podicherti R."/>
            <person name="Tsui H.-C.T."/>
            <person name="Winkler M.E."/>
        </authorList>
    </citation>
    <scope>NUCLEOTIDE SEQUENCE</scope>
</reference>
<dbReference type="PIRSF" id="PIRSF005901">
    <property type="entry name" value="EF-P"/>
    <property type="match status" value="1"/>
</dbReference>
<dbReference type="CDD" id="cd04470">
    <property type="entry name" value="S1_EF-P_repeat_1"/>
    <property type="match status" value="1"/>
</dbReference>
<dbReference type="AlphaFoldDB" id="A0A381NQP7"/>
<keyword evidence="4" id="KW-0963">Cytoplasm</keyword>
<dbReference type="GO" id="GO:0003746">
    <property type="term" value="F:translation elongation factor activity"/>
    <property type="evidence" value="ECO:0007669"/>
    <property type="project" value="UniProtKB-KW"/>
</dbReference>
<dbReference type="PANTHER" id="PTHR30053:SF14">
    <property type="entry name" value="TRANSLATION ELONGATION FACTOR KOW-LIKE DOMAIN-CONTAINING PROTEIN"/>
    <property type="match status" value="1"/>
</dbReference>
<dbReference type="InterPro" id="IPR015365">
    <property type="entry name" value="Elong-fact-P_C"/>
</dbReference>
<dbReference type="FunFam" id="2.30.30.30:FF:000003">
    <property type="entry name" value="Elongation factor P"/>
    <property type="match status" value="1"/>
</dbReference>
<dbReference type="CDD" id="cd05794">
    <property type="entry name" value="S1_EF-P_repeat_2"/>
    <property type="match status" value="1"/>
</dbReference>
<dbReference type="NCBIfam" id="NF001810">
    <property type="entry name" value="PRK00529.1"/>
    <property type="match status" value="1"/>
</dbReference>
<evidence type="ECO:0000313" key="9">
    <source>
        <dbReference type="EMBL" id="SUZ56857.1"/>
    </source>
</evidence>
<evidence type="ECO:0000256" key="3">
    <source>
        <dbReference type="ARBA" id="ARBA00009479"/>
    </source>
</evidence>
<evidence type="ECO:0008006" key="10">
    <source>
        <dbReference type="Google" id="ProtNLM"/>
    </source>
</evidence>
<sequence length="189" mass="21391">MKIEGNQIKVGNILEIHNKLWRVIKTQHTQPGKGGAYLQVEMKGLTEGTKTNERFRSSESIERAILDEKECQYLYSADDKYYFMDKKNFDQIEIGADIITEMQSKFLKENDIITIQLYGSQPVSIILPDHVSFAVVETETVIKGQTAASSYKPAVLERNIKTSVPPFIEVGDIVVINTLNSSYVEKAKK</sequence>
<dbReference type="InterPro" id="IPR008991">
    <property type="entry name" value="Translation_prot_SH3-like_sf"/>
</dbReference>
<dbReference type="InterPro" id="IPR001059">
    <property type="entry name" value="Transl_elong_P/YeiP_cen"/>
</dbReference>
<evidence type="ECO:0000256" key="5">
    <source>
        <dbReference type="ARBA" id="ARBA00022768"/>
    </source>
</evidence>
<organism evidence="9">
    <name type="scientific">marine metagenome</name>
    <dbReference type="NCBI Taxonomy" id="408172"/>
    <lineage>
        <taxon>unclassified sequences</taxon>
        <taxon>metagenomes</taxon>
        <taxon>ecological metagenomes</taxon>
    </lineage>
</organism>
<dbReference type="Pfam" id="PF01132">
    <property type="entry name" value="EFP"/>
    <property type="match status" value="1"/>
</dbReference>
<dbReference type="SUPFAM" id="SSF50104">
    <property type="entry name" value="Translation proteins SH3-like domain"/>
    <property type="match status" value="1"/>
</dbReference>
<accession>A0A381NQP7</accession>
<dbReference type="InterPro" id="IPR013185">
    <property type="entry name" value="Transl_elong_KOW-like"/>
</dbReference>
<comment type="similarity">
    <text evidence="3">Belongs to the elongation factor P family.</text>
</comment>
<dbReference type="GO" id="GO:0043043">
    <property type="term" value="P:peptide biosynthetic process"/>
    <property type="evidence" value="ECO:0007669"/>
    <property type="project" value="InterPro"/>
</dbReference>
<dbReference type="NCBIfam" id="TIGR00038">
    <property type="entry name" value="efp"/>
    <property type="match status" value="1"/>
</dbReference>
<keyword evidence="6" id="KW-0648">Protein biosynthesis</keyword>
<evidence type="ECO:0000256" key="2">
    <source>
        <dbReference type="ARBA" id="ARBA00004815"/>
    </source>
</evidence>
<name>A0A381NQP7_9ZZZZ</name>
<dbReference type="InterPro" id="IPR012340">
    <property type="entry name" value="NA-bd_OB-fold"/>
</dbReference>
<dbReference type="GO" id="GO:0005829">
    <property type="term" value="C:cytosol"/>
    <property type="evidence" value="ECO:0007669"/>
    <property type="project" value="UniProtKB-ARBA"/>
</dbReference>